<evidence type="ECO:0000313" key="2">
    <source>
        <dbReference type="EMBL" id="SKA09904.1"/>
    </source>
</evidence>
<dbReference type="Proteomes" id="UP000190092">
    <property type="component" value="Unassembled WGS sequence"/>
</dbReference>
<dbReference type="PANTHER" id="PTHR30432">
    <property type="entry name" value="TRANSCRIPTIONAL REGULATOR MODE"/>
    <property type="match status" value="1"/>
</dbReference>
<accession>A0A1T4R1N0</accession>
<dbReference type="SUPFAM" id="SSF46785">
    <property type="entry name" value="Winged helix' DNA-binding domain"/>
    <property type="match status" value="1"/>
</dbReference>
<dbReference type="OrthoDB" id="9800709at2"/>
<dbReference type="InterPro" id="IPR000847">
    <property type="entry name" value="LysR_HTH_N"/>
</dbReference>
<evidence type="ECO:0000259" key="1">
    <source>
        <dbReference type="Pfam" id="PF00126"/>
    </source>
</evidence>
<dbReference type="Pfam" id="PF00126">
    <property type="entry name" value="HTH_1"/>
    <property type="match status" value="1"/>
</dbReference>
<keyword evidence="3" id="KW-1185">Reference proteome</keyword>
<dbReference type="InterPro" id="IPR036390">
    <property type="entry name" value="WH_DNA-bd_sf"/>
</dbReference>
<proteinExistence type="predicted"/>
<dbReference type="EMBL" id="FUWJ01000004">
    <property type="protein sequence ID" value="SKA09904.1"/>
    <property type="molecule type" value="Genomic_DNA"/>
</dbReference>
<dbReference type="InterPro" id="IPR051815">
    <property type="entry name" value="Molybdate_resp_trans_reg"/>
</dbReference>
<protein>
    <submittedName>
        <fullName evidence="2">Molybdate transport system regulatory protein</fullName>
    </submittedName>
</protein>
<dbReference type="GO" id="GO:0003700">
    <property type="term" value="F:DNA-binding transcription factor activity"/>
    <property type="evidence" value="ECO:0007669"/>
    <property type="project" value="InterPro"/>
</dbReference>
<evidence type="ECO:0000313" key="3">
    <source>
        <dbReference type="Proteomes" id="UP000190092"/>
    </source>
</evidence>
<dbReference type="PANTHER" id="PTHR30432:SF1">
    <property type="entry name" value="DNA-BINDING TRANSCRIPTIONAL DUAL REGULATOR MODE"/>
    <property type="match status" value="1"/>
</dbReference>
<dbReference type="RefSeq" id="WP_085935198.1">
    <property type="nucleotide sequence ID" value="NZ_FUWJ01000004.1"/>
</dbReference>
<feature type="domain" description="HTH lysR-type" evidence="1">
    <location>
        <begin position="22"/>
        <end position="82"/>
    </location>
</feature>
<name>A0A1T4R1N0_9HYPH</name>
<reference evidence="3" key="1">
    <citation type="submission" date="2017-02" db="EMBL/GenBank/DDBJ databases">
        <authorList>
            <person name="Varghese N."/>
            <person name="Submissions S."/>
        </authorList>
    </citation>
    <scope>NUCLEOTIDE SEQUENCE [LARGE SCALE GENOMIC DNA]</scope>
    <source>
        <strain evidence="3">ATCC 27094</strain>
    </source>
</reference>
<dbReference type="InterPro" id="IPR036388">
    <property type="entry name" value="WH-like_DNA-bd_sf"/>
</dbReference>
<dbReference type="AlphaFoldDB" id="A0A1T4R1N0"/>
<organism evidence="2 3">
    <name type="scientific">Enhydrobacter aerosaccus</name>
    <dbReference type="NCBI Taxonomy" id="225324"/>
    <lineage>
        <taxon>Bacteria</taxon>
        <taxon>Pseudomonadati</taxon>
        <taxon>Pseudomonadota</taxon>
        <taxon>Alphaproteobacteria</taxon>
        <taxon>Hyphomicrobiales</taxon>
        <taxon>Enhydrobacter</taxon>
    </lineage>
</organism>
<dbReference type="STRING" id="225324.SAMN02745126_03495"/>
<gene>
    <name evidence="2" type="ORF">SAMN02745126_03495</name>
</gene>
<dbReference type="Gene3D" id="1.10.10.10">
    <property type="entry name" value="Winged helix-like DNA-binding domain superfamily/Winged helix DNA-binding domain"/>
    <property type="match status" value="1"/>
</dbReference>
<sequence>MPSLSIRIDFDNEGRLGPGKVALLEHIAKEGSISAAGRSMNMSYKRAWELVSEINRSFEEPLVTAQTGGRSGGGAVLTQRGQELIRHYRAIERKALSATASHLKALQAISRSPRRA</sequence>